<feature type="signal peptide" evidence="2">
    <location>
        <begin position="1"/>
        <end position="27"/>
    </location>
</feature>
<dbReference type="EMBL" id="JAMXIB010000001">
    <property type="protein sequence ID" value="MCO5723452.1"/>
    <property type="molecule type" value="Genomic_DNA"/>
</dbReference>
<proteinExistence type="predicted"/>
<feature type="chain" id="PRO_5045291717" description="OmpA-like domain-containing protein" evidence="2">
    <location>
        <begin position="28"/>
        <end position="263"/>
    </location>
</feature>
<protein>
    <recommendedName>
        <fullName evidence="5">OmpA-like domain-containing protein</fullName>
    </recommendedName>
</protein>
<comment type="caution">
    <text evidence="3">The sequence shown here is derived from an EMBL/GenBank/DDBJ whole genome shotgun (WGS) entry which is preliminary data.</text>
</comment>
<keyword evidence="4" id="KW-1185">Reference proteome</keyword>
<feature type="coiled-coil region" evidence="1">
    <location>
        <begin position="30"/>
        <end position="85"/>
    </location>
</feature>
<keyword evidence="1" id="KW-0175">Coiled coil</keyword>
<reference evidence="3 4" key="1">
    <citation type="submission" date="2022-06" db="EMBL/GenBank/DDBJ databases">
        <authorList>
            <person name="Xuan X."/>
        </authorList>
    </citation>
    <scope>NUCLEOTIDE SEQUENCE [LARGE SCALE GENOMIC DNA]</scope>
    <source>
        <strain evidence="3 4">2V75</strain>
    </source>
</reference>
<dbReference type="Proteomes" id="UP001206312">
    <property type="component" value="Unassembled WGS sequence"/>
</dbReference>
<evidence type="ECO:0008006" key="5">
    <source>
        <dbReference type="Google" id="ProtNLM"/>
    </source>
</evidence>
<dbReference type="RefSeq" id="WP_252739829.1">
    <property type="nucleotide sequence ID" value="NZ_JAMXIB010000001.1"/>
</dbReference>
<sequence>MKRNAPIRVLLLLAPCMFLLGTFTTQAQRRADLIQQIDTLQAKVRSLQTSLSESQAREKASLAKAASYETQVNELKDANATLLQNLGNFADVSNKNSQALNQALASLNSRERQLKGIQETMGKHDSTIIALLTDAKRLLGESARLKVASGSLVISAGLTELFGSDTAKQLTEGGGAWVARVAELARLHPEMGLTVEGLSMVGDLDLAAEQATAVMNALNTSLALPATPVFSRGRDGNFSEGVDILVHPNYRQFYQTVRQELKN</sequence>
<keyword evidence="2" id="KW-0732">Signal</keyword>
<evidence type="ECO:0000256" key="2">
    <source>
        <dbReference type="SAM" id="SignalP"/>
    </source>
</evidence>
<accession>A0ABT1AU42</accession>
<evidence type="ECO:0000313" key="4">
    <source>
        <dbReference type="Proteomes" id="UP001206312"/>
    </source>
</evidence>
<organism evidence="3 4">
    <name type="scientific">Robiginitalea marina</name>
    <dbReference type="NCBI Taxonomy" id="2954105"/>
    <lineage>
        <taxon>Bacteria</taxon>
        <taxon>Pseudomonadati</taxon>
        <taxon>Bacteroidota</taxon>
        <taxon>Flavobacteriia</taxon>
        <taxon>Flavobacteriales</taxon>
        <taxon>Flavobacteriaceae</taxon>
        <taxon>Robiginitalea</taxon>
    </lineage>
</organism>
<evidence type="ECO:0000256" key="1">
    <source>
        <dbReference type="SAM" id="Coils"/>
    </source>
</evidence>
<name>A0ABT1AU42_9FLAO</name>
<evidence type="ECO:0000313" key="3">
    <source>
        <dbReference type="EMBL" id="MCO5723452.1"/>
    </source>
</evidence>
<gene>
    <name evidence="3" type="ORF">NG653_01205</name>
</gene>